<keyword evidence="1" id="KW-0472">Membrane</keyword>
<sequence length="110" mass="13134">MTKDTLFLKLRWFSTISFFLSMITVIIEACYSRDYKDDLIRILTLYVLTLWFTDGDFLAYVTRKKFDNCLAKFMFDSGNFSLAVIFIFLQWVFNVYFLDAIYMGKDPTLF</sequence>
<evidence type="ECO:0000313" key="3">
    <source>
        <dbReference type="Proteomes" id="UP000054359"/>
    </source>
</evidence>
<feature type="non-terminal residue" evidence="2">
    <location>
        <position position="110"/>
    </location>
</feature>
<dbReference type="EMBL" id="KK122518">
    <property type="protein sequence ID" value="KFM82886.1"/>
    <property type="molecule type" value="Genomic_DNA"/>
</dbReference>
<accession>A0A087UZU7</accession>
<keyword evidence="1" id="KW-0812">Transmembrane</keyword>
<evidence type="ECO:0000313" key="2">
    <source>
        <dbReference type="EMBL" id="KFM82886.1"/>
    </source>
</evidence>
<organism evidence="2 3">
    <name type="scientific">Stegodyphus mimosarum</name>
    <name type="common">African social velvet spider</name>
    <dbReference type="NCBI Taxonomy" id="407821"/>
    <lineage>
        <taxon>Eukaryota</taxon>
        <taxon>Metazoa</taxon>
        <taxon>Ecdysozoa</taxon>
        <taxon>Arthropoda</taxon>
        <taxon>Chelicerata</taxon>
        <taxon>Arachnida</taxon>
        <taxon>Araneae</taxon>
        <taxon>Araneomorphae</taxon>
        <taxon>Entelegynae</taxon>
        <taxon>Eresoidea</taxon>
        <taxon>Eresidae</taxon>
        <taxon>Stegodyphus</taxon>
    </lineage>
</organism>
<reference evidence="2 3" key="1">
    <citation type="submission" date="2013-11" db="EMBL/GenBank/DDBJ databases">
        <title>Genome sequencing of Stegodyphus mimosarum.</title>
        <authorList>
            <person name="Bechsgaard J."/>
        </authorList>
    </citation>
    <scope>NUCLEOTIDE SEQUENCE [LARGE SCALE GENOMIC DNA]</scope>
</reference>
<keyword evidence="1" id="KW-1133">Transmembrane helix</keyword>
<dbReference type="AlphaFoldDB" id="A0A087UZU7"/>
<evidence type="ECO:0000256" key="1">
    <source>
        <dbReference type="SAM" id="Phobius"/>
    </source>
</evidence>
<gene>
    <name evidence="2" type="ORF">X975_13320</name>
</gene>
<feature type="transmembrane region" description="Helical" evidence="1">
    <location>
        <begin position="82"/>
        <end position="102"/>
    </location>
</feature>
<keyword evidence="3" id="KW-1185">Reference proteome</keyword>
<protein>
    <submittedName>
        <fullName evidence="2">Uncharacterized protein</fullName>
    </submittedName>
</protein>
<name>A0A087UZU7_STEMI</name>
<proteinExistence type="predicted"/>
<feature type="transmembrane region" description="Helical" evidence="1">
    <location>
        <begin position="12"/>
        <end position="31"/>
    </location>
</feature>
<feature type="transmembrane region" description="Helical" evidence="1">
    <location>
        <begin position="43"/>
        <end position="62"/>
    </location>
</feature>
<dbReference type="Proteomes" id="UP000054359">
    <property type="component" value="Unassembled WGS sequence"/>
</dbReference>